<dbReference type="Proteomes" id="UP000033452">
    <property type="component" value="Unassembled WGS sequence"/>
</dbReference>
<dbReference type="Pfam" id="PF01758">
    <property type="entry name" value="SBF"/>
    <property type="match status" value="1"/>
</dbReference>
<reference evidence="6 7" key="1">
    <citation type="journal article" date="2015" name="BMC Genomics">
        <title>Genome mining reveals unlocked bioactive potential of marine Gram-negative bacteria.</title>
        <authorList>
            <person name="Machado H."/>
            <person name="Sonnenschein E.C."/>
            <person name="Melchiorsen J."/>
            <person name="Gram L."/>
        </authorList>
    </citation>
    <scope>NUCLEOTIDE SEQUENCE [LARGE SCALE GENOMIC DNA]</scope>
    <source>
        <strain evidence="6 7">S2471</strain>
    </source>
</reference>
<comment type="caution">
    <text evidence="6">The sequence shown here is derived from an EMBL/GenBank/DDBJ whole genome shotgun (WGS) entry which is preliminary data.</text>
</comment>
<name>A0A0F4QZX8_9GAMM</name>
<dbReference type="GO" id="GO:0016020">
    <property type="term" value="C:membrane"/>
    <property type="evidence" value="ECO:0007669"/>
    <property type="project" value="UniProtKB-SubCell"/>
</dbReference>
<dbReference type="PATRIC" id="fig|43658.5.peg.704"/>
<dbReference type="AlphaFoldDB" id="A0A0F4QZX8"/>
<feature type="transmembrane region" description="Helical" evidence="5">
    <location>
        <begin position="250"/>
        <end position="271"/>
    </location>
</feature>
<comment type="subcellular location">
    <subcellularLocation>
        <location evidence="1">Membrane</location>
        <topology evidence="1">Multi-pass membrane protein</topology>
    </subcellularLocation>
</comment>
<dbReference type="InterPro" id="IPR038770">
    <property type="entry name" value="Na+/solute_symporter_sf"/>
</dbReference>
<keyword evidence="4 5" id="KW-0472">Membrane</keyword>
<dbReference type="OrthoDB" id="9806785at2"/>
<organism evidence="6 7">
    <name type="scientific">Pseudoalteromonas rubra</name>
    <dbReference type="NCBI Taxonomy" id="43658"/>
    <lineage>
        <taxon>Bacteria</taxon>
        <taxon>Pseudomonadati</taxon>
        <taxon>Pseudomonadota</taxon>
        <taxon>Gammaproteobacteria</taxon>
        <taxon>Alteromonadales</taxon>
        <taxon>Pseudoalteromonadaceae</taxon>
        <taxon>Pseudoalteromonas</taxon>
    </lineage>
</organism>
<dbReference type="RefSeq" id="WP_046003557.1">
    <property type="nucleotide sequence ID" value="NZ_JXYA01000006.1"/>
</dbReference>
<feature type="transmembrane region" description="Helical" evidence="5">
    <location>
        <begin position="64"/>
        <end position="86"/>
    </location>
</feature>
<proteinExistence type="predicted"/>
<feature type="transmembrane region" description="Helical" evidence="5">
    <location>
        <begin position="185"/>
        <end position="207"/>
    </location>
</feature>
<evidence type="ECO:0000256" key="3">
    <source>
        <dbReference type="ARBA" id="ARBA00022989"/>
    </source>
</evidence>
<evidence type="ECO:0000256" key="2">
    <source>
        <dbReference type="ARBA" id="ARBA00022692"/>
    </source>
</evidence>
<dbReference type="EMBL" id="JXYA01000006">
    <property type="protein sequence ID" value="KJZ12122.1"/>
    <property type="molecule type" value="Genomic_DNA"/>
</dbReference>
<accession>A0A0F4QZX8</accession>
<sequence length="318" mass="33453">MLRLTIQLFPLWAILLSAFALFTPEPFVALKACIIPLLAFIMLTMGLTLTPADFRHVLTQPKAVLVGLVLQFSVMPLVALLVATLLQFDADLTLGMVLVGCVAGGTASNVMCFLAKGDVALSISMTAISTLAGVVLTPLLVELLAGQVVDIPLTGMMLNLFKIVLIPVVLGVLLNHFFRAPIQRLAPLLPLFSVAAIVLIIAIVVALNAATLPTIGPTVALAVVLHNTTGLALGYLVARQLGLPEKSCRTIALEVGLQNSGLAVALAMKFFAPASALAGTLFSVWHNVSGSVLASWWRKRSSEDPSQPAASSHEVPDA</sequence>
<protein>
    <submittedName>
        <fullName evidence="6">Bile acid:sodium symporter</fullName>
    </submittedName>
</protein>
<feature type="transmembrane region" description="Helical" evidence="5">
    <location>
        <begin position="160"/>
        <end position="178"/>
    </location>
</feature>
<keyword evidence="3 5" id="KW-1133">Transmembrane helix</keyword>
<keyword evidence="2 5" id="KW-0812">Transmembrane</keyword>
<evidence type="ECO:0000256" key="1">
    <source>
        <dbReference type="ARBA" id="ARBA00004141"/>
    </source>
</evidence>
<feature type="transmembrane region" description="Helical" evidence="5">
    <location>
        <begin position="30"/>
        <end position="52"/>
    </location>
</feature>
<keyword evidence="7" id="KW-1185">Reference proteome</keyword>
<dbReference type="Gene3D" id="1.20.1530.20">
    <property type="match status" value="1"/>
</dbReference>
<dbReference type="PANTHER" id="PTHR10361">
    <property type="entry name" value="SODIUM-BILE ACID COTRANSPORTER"/>
    <property type="match status" value="1"/>
</dbReference>
<dbReference type="InterPro" id="IPR002657">
    <property type="entry name" value="BilAc:Na_symport/Acr3"/>
</dbReference>
<evidence type="ECO:0000256" key="5">
    <source>
        <dbReference type="SAM" id="Phobius"/>
    </source>
</evidence>
<evidence type="ECO:0000313" key="6">
    <source>
        <dbReference type="EMBL" id="KJZ12122.1"/>
    </source>
</evidence>
<evidence type="ECO:0000313" key="7">
    <source>
        <dbReference type="Proteomes" id="UP000033452"/>
    </source>
</evidence>
<evidence type="ECO:0000256" key="4">
    <source>
        <dbReference type="ARBA" id="ARBA00023136"/>
    </source>
</evidence>
<dbReference type="PANTHER" id="PTHR10361:SF28">
    <property type="entry name" value="P3 PROTEIN-RELATED"/>
    <property type="match status" value="1"/>
</dbReference>
<feature type="transmembrane region" description="Helical" evidence="5">
    <location>
        <begin position="219"/>
        <end position="238"/>
    </location>
</feature>
<gene>
    <name evidence="6" type="ORF">TW77_03365</name>
</gene>
<dbReference type="InterPro" id="IPR004710">
    <property type="entry name" value="Bilac:Na_transpt"/>
</dbReference>
<feature type="transmembrane region" description="Helical" evidence="5">
    <location>
        <begin position="92"/>
        <end position="112"/>
    </location>
</feature>
<feature type="transmembrane region" description="Helical" evidence="5">
    <location>
        <begin position="119"/>
        <end position="140"/>
    </location>
</feature>